<dbReference type="PANTHER" id="PTHR24224">
    <property type="entry name" value="CARDIOACCELERATORY PEPTIDE RECEPTOR-RELATED"/>
    <property type="match status" value="1"/>
</dbReference>
<evidence type="ECO:0000256" key="3">
    <source>
        <dbReference type="ARBA" id="ARBA00022989"/>
    </source>
</evidence>
<sequence length="446" mass="50947">MVNHKNAMQTHSQFHMHNISTIDMNDSVLASLASEEVNYAEYNEVSSIFAIGMAIGYVLYGVAIIFGIPCNGFVLYRMYKFARCCSDMFNNGTGVCLFAMAIADILSLMSILVHYVLSLNMIEFSPDVHIYICKLIIFMTHVSTSVSIWSWLLMSMLRYLSVYYPLVYIRLWKLPRRVLSITFGGAFTTNLWLLYVVSYSPPSFTEGNYDAGGCNQLPMFAEIPELNRVFLFVEIFWSFCIPTATIIFVDSSVYMCRYSLIKRTRELERDLRKNTCPHMKKNRRTLWRWLVIALIDVGLNTPENINRLTVILGLVNDADGRETESYLLMRVFSQLLYYLQFSFNGVYLALFIFDKSTRLSSRSSRNTAEMRTHQDNEHVTLCGKISDARNMHNSYASNNAINGSGGVLINNVAVNGVKAKMFHAHDANTQTKTYVAKNYSSHRGRV</sequence>
<dbReference type="WBParaSite" id="Pan_g17257.t1">
    <property type="protein sequence ID" value="Pan_g17257.t1"/>
    <property type="gene ID" value="Pan_g17257"/>
</dbReference>
<dbReference type="InterPro" id="IPR017452">
    <property type="entry name" value="GPCR_Rhodpsn_7TM"/>
</dbReference>
<dbReference type="Gene3D" id="1.20.1070.10">
    <property type="entry name" value="Rhodopsin 7-helix transmembrane proteins"/>
    <property type="match status" value="1"/>
</dbReference>
<feature type="transmembrane region" description="Helical" evidence="5">
    <location>
        <begin position="178"/>
        <end position="197"/>
    </location>
</feature>
<evidence type="ECO:0000256" key="4">
    <source>
        <dbReference type="ARBA" id="ARBA00023136"/>
    </source>
</evidence>
<dbReference type="PANTHER" id="PTHR24224:SF37">
    <property type="entry name" value="G-PROTEIN COUPLED RECEPTORS FAMILY 1 PROFILE DOMAIN-CONTAINING PROTEIN"/>
    <property type="match status" value="1"/>
</dbReference>
<accession>A0A7E4V6P2</accession>
<dbReference type="AlphaFoldDB" id="A0A7E4V6P2"/>
<evidence type="ECO:0000256" key="1">
    <source>
        <dbReference type="ARBA" id="ARBA00004370"/>
    </source>
</evidence>
<evidence type="ECO:0000259" key="6">
    <source>
        <dbReference type="PROSITE" id="PS50262"/>
    </source>
</evidence>
<evidence type="ECO:0000256" key="5">
    <source>
        <dbReference type="SAM" id="Phobius"/>
    </source>
</evidence>
<keyword evidence="3 5" id="KW-1133">Transmembrane helix</keyword>
<feature type="transmembrane region" description="Helical" evidence="5">
    <location>
        <begin position="95"/>
        <end position="117"/>
    </location>
</feature>
<dbReference type="CDD" id="cd00637">
    <property type="entry name" value="7tm_classA_rhodopsin-like"/>
    <property type="match status" value="1"/>
</dbReference>
<keyword evidence="7" id="KW-1185">Reference proteome</keyword>
<feature type="transmembrane region" description="Helical" evidence="5">
    <location>
        <begin position="48"/>
        <end position="74"/>
    </location>
</feature>
<dbReference type="GO" id="GO:0016020">
    <property type="term" value="C:membrane"/>
    <property type="evidence" value="ECO:0007669"/>
    <property type="project" value="UniProtKB-SubCell"/>
</dbReference>
<dbReference type="PROSITE" id="PS50262">
    <property type="entry name" value="G_PROTEIN_RECEP_F1_2"/>
    <property type="match status" value="1"/>
</dbReference>
<protein>
    <submittedName>
        <fullName evidence="8">G_PROTEIN_RECEP_F1_2 domain-containing protein</fullName>
    </submittedName>
</protein>
<comment type="subcellular location">
    <subcellularLocation>
        <location evidence="1">Membrane</location>
    </subcellularLocation>
</comment>
<organism evidence="7 8">
    <name type="scientific">Panagrellus redivivus</name>
    <name type="common">Microworm</name>
    <dbReference type="NCBI Taxonomy" id="6233"/>
    <lineage>
        <taxon>Eukaryota</taxon>
        <taxon>Metazoa</taxon>
        <taxon>Ecdysozoa</taxon>
        <taxon>Nematoda</taxon>
        <taxon>Chromadorea</taxon>
        <taxon>Rhabditida</taxon>
        <taxon>Tylenchina</taxon>
        <taxon>Panagrolaimomorpha</taxon>
        <taxon>Panagrolaimoidea</taxon>
        <taxon>Panagrolaimidae</taxon>
        <taxon>Panagrellus</taxon>
    </lineage>
</organism>
<keyword evidence="4 5" id="KW-0472">Membrane</keyword>
<evidence type="ECO:0000313" key="8">
    <source>
        <dbReference type="WBParaSite" id="Pan_g17257.t1"/>
    </source>
</evidence>
<evidence type="ECO:0000313" key="7">
    <source>
        <dbReference type="Proteomes" id="UP000492821"/>
    </source>
</evidence>
<reference evidence="7" key="1">
    <citation type="journal article" date="2013" name="Genetics">
        <title>The draft genome and transcriptome of Panagrellus redivivus are shaped by the harsh demands of a free-living lifestyle.</title>
        <authorList>
            <person name="Srinivasan J."/>
            <person name="Dillman A.R."/>
            <person name="Macchietto M.G."/>
            <person name="Heikkinen L."/>
            <person name="Lakso M."/>
            <person name="Fracchia K.M."/>
            <person name="Antoshechkin I."/>
            <person name="Mortazavi A."/>
            <person name="Wong G."/>
            <person name="Sternberg P.W."/>
        </authorList>
    </citation>
    <scope>NUCLEOTIDE SEQUENCE [LARGE SCALE GENOMIC DNA]</scope>
    <source>
        <strain evidence="7">MT8872</strain>
    </source>
</reference>
<proteinExistence type="predicted"/>
<keyword evidence="2 5" id="KW-0812">Transmembrane</keyword>
<name>A0A7E4V6P2_PANRE</name>
<feature type="transmembrane region" description="Helical" evidence="5">
    <location>
        <begin position="335"/>
        <end position="353"/>
    </location>
</feature>
<dbReference type="InterPro" id="IPR052665">
    <property type="entry name" value="Neuropeptide-GPCR"/>
</dbReference>
<dbReference type="SUPFAM" id="SSF81321">
    <property type="entry name" value="Family A G protein-coupled receptor-like"/>
    <property type="match status" value="1"/>
</dbReference>
<evidence type="ECO:0000256" key="2">
    <source>
        <dbReference type="ARBA" id="ARBA00022692"/>
    </source>
</evidence>
<feature type="domain" description="G-protein coupled receptors family 1 profile" evidence="6">
    <location>
        <begin position="70"/>
        <end position="348"/>
    </location>
</feature>
<feature type="transmembrane region" description="Helical" evidence="5">
    <location>
        <begin position="129"/>
        <end position="157"/>
    </location>
</feature>
<feature type="transmembrane region" description="Helical" evidence="5">
    <location>
        <begin position="286"/>
        <end position="302"/>
    </location>
</feature>
<dbReference type="Proteomes" id="UP000492821">
    <property type="component" value="Unassembled WGS sequence"/>
</dbReference>
<reference evidence="8" key="2">
    <citation type="submission" date="2020-10" db="UniProtKB">
        <authorList>
            <consortium name="WormBaseParasite"/>
        </authorList>
    </citation>
    <scope>IDENTIFICATION</scope>
</reference>
<feature type="transmembrane region" description="Helical" evidence="5">
    <location>
        <begin position="235"/>
        <end position="256"/>
    </location>
</feature>